<dbReference type="GO" id="GO:0009244">
    <property type="term" value="P:lipopolysaccharide core region biosynthetic process"/>
    <property type="evidence" value="ECO:0007669"/>
    <property type="project" value="UniProtKB-UniRule"/>
</dbReference>
<comment type="subcellular location">
    <subcellularLocation>
        <location evidence="1 15">Cell inner membrane</location>
        <topology evidence="1 15">Peripheral membrane protein</topology>
        <orientation evidence="1 15">Cytoplasmic side</orientation>
    </subcellularLocation>
</comment>
<evidence type="ECO:0000313" key="17">
    <source>
        <dbReference type="Proteomes" id="UP000029393"/>
    </source>
</evidence>
<dbReference type="GO" id="GO:0016773">
    <property type="term" value="F:phosphotransferase activity, alcohol group as acceptor"/>
    <property type="evidence" value="ECO:0007669"/>
    <property type="project" value="UniProtKB-UniRule"/>
</dbReference>
<evidence type="ECO:0000256" key="2">
    <source>
        <dbReference type="ARBA" id="ARBA00004713"/>
    </source>
</evidence>
<dbReference type="GO" id="GO:0005886">
    <property type="term" value="C:plasma membrane"/>
    <property type="evidence" value="ECO:0007669"/>
    <property type="project" value="UniProtKB-SubCell"/>
</dbReference>
<dbReference type="EC" id="2.7.1.166" evidence="4 15"/>
<dbReference type="PATRIC" id="fig|1384056.3.peg.455"/>
<comment type="pathway">
    <text evidence="2 15">Bacterial outer membrane biogenesis; LPS core biosynthesis.</text>
</comment>
<dbReference type="SUPFAM" id="SSF56112">
    <property type="entry name" value="Protein kinase-like (PK-like)"/>
    <property type="match status" value="1"/>
</dbReference>
<evidence type="ECO:0000256" key="14">
    <source>
        <dbReference type="ARBA" id="ARBA00034417"/>
    </source>
</evidence>
<comment type="catalytic activity">
    <reaction evidence="14 15">
        <text>an alpha-Kdo-(2-&gt;6)-lipid IVA + ATP = a 4-O-phospho-alpha-Kdo-(2-&gt;6)-lipid IVA + ADP + H(+)</text>
        <dbReference type="Rhea" id="RHEA:74271"/>
        <dbReference type="ChEBI" id="CHEBI:15378"/>
        <dbReference type="ChEBI" id="CHEBI:30616"/>
        <dbReference type="ChEBI" id="CHEBI:176428"/>
        <dbReference type="ChEBI" id="CHEBI:193140"/>
        <dbReference type="ChEBI" id="CHEBI:456216"/>
        <dbReference type="EC" id="2.7.1.166"/>
    </reaction>
</comment>
<dbReference type="Pfam" id="PF06293">
    <property type="entry name" value="Kdo"/>
    <property type="match status" value="1"/>
</dbReference>
<evidence type="ECO:0000256" key="13">
    <source>
        <dbReference type="ARBA" id="ARBA00029511"/>
    </source>
</evidence>
<organism evidence="16 17">
    <name type="scientific">Arenimonas metalli CF5-1</name>
    <dbReference type="NCBI Taxonomy" id="1384056"/>
    <lineage>
        <taxon>Bacteria</taxon>
        <taxon>Pseudomonadati</taxon>
        <taxon>Pseudomonadota</taxon>
        <taxon>Gammaproteobacteria</taxon>
        <taxon>Lysobacterales</taxon>
        <taxon>Lysobacteraceae</taxon>
        <taxon>Arenimonas</taxon>
    </lineage>
</organism>
<comment type="caution">
    <text evidence="16">The sequence shown here is derived from an EMBL/GenBank/DDBJ whole genome shotgun (WGS) entry which is preliminary data.</text>
</comment>
<proteinExistence type="inferred from homology"/>
<keyword evidence="9 15" id="KW-0418">Kinase</keyword>
<gene>
    <name evidence="15" type="primary">kdkA</name>
    <name evidence="16" type="ORF">N787_07975</name>
</gene>
<dbReference type="AlphaFoldDB" id="A0A091B7G1"/>
<keyword evidence="6 15" id="KW-0997">Cell inner membrane</keyword>
<keyword evidence="11 15" id="KW-0448">Lipopolysaccharide biosynthesis</keyword>
<dbReference type="RefSeq" id="WP_052575056.1">
    <property type="nucleotide sequence ID" value="NZ_AVCK01000008.1"/>
</dbReference>
<dbReference type="GO" id="GO:0016301">
    <property type="term" value="F:kinase activity"/>
    <property type="evidence" value="ECO:0007669"/>
    <property type="project" value="UniProtKB-KW"/>
</dbReference>
<keyword evidence="17" id="KW-1185">Reference proteome</keyword>
<evidence type="ECO:0000256" key="1">
    <source>
        <dbReference type="ARBA" id="ARBA00004515"/>
    </source>
</evidence>
<dbReference type="UniPathway" id="UPA00958"/>
<evidence type="ECO:0000256" key="6">
    <source>
        <dbReference type="ARBA" id="ARBA00022519"/>
    </source>
</evidence>
<dbReference type="EMBL" id="AVCK01000008">
    <property type="protein sequence ID" value="KFN47681.1"/>
    <property type="molecule type" value="Genomic_DNA"/>
</dbReference>
<evidence type="ECO:0000256" key="5">
    <source>
        <dbReference type="ARBA" id="ARBA00022475"/>
    </source>
</evidence>
<keyword evidence="10 15" id="KW-0067">ATP-binding</keyword>
<keyword evidence="7 15" id="KW-0808">Transferase</keyword>
<evidence type="ECO:0000313" key="16">
    <source>
        <dbReference type="EMBL" id="KFN47681.1"/>
    </source>
</evidence>
<reference evidence="16 17" key="1">
    <citation type="submission" date="2013-09" db="EMBL/GenBank/DDBJ databases">
        <title>Genome sequencing of Arenimonas metalli.</title>
        <authorList>
            <person name="Chen F."/>
            <person name="Wang G."/>
        </authorList>
    </citation>
    <scope>NUCLEOTIDE SEQUENCE [LARGE SCALE GENOMIC DNA]</scope>
    <source>
        <strain evidence="16 17">CF5-1</strain>
    </source>
</reference>
<evidence type="ECO:0000256" key="8">
    <source>
        <dbReference type="ARBA" id="ARBA00022741"/>
    </source>
</evidence>
<sequence length="244" mass="26558">MEVTVAALERQQPFRDARGQGTIVFDPARVQQATPALFDPAAYGAQARPVQAGGRGAAWFVAGAFGEAVLRHYRRGGLVARLSRETYLWRGADAVRSFAEFRLLAAMHAEGLPVPAPLAAACWRRGLGYRAALLVQRIPSVRALAEWLGEAADAAPWEAIGAMLARFHAAGIHHADLNAHNILVDAAGTPWLIDFDRGRRRVPGAWRQANLRRLARSLEKISGGDARWRPGFARLQAAYEGARA</sequence>
<evidence type="ECO:0000256" key="10">
    <source>
        <dbReference type="ARBA" id="ARBA00022840"/>
    </source>
</evidence>
<evidence type="ECO:0000256" key="15">
    <source>
        <dbReference type="HAMAP-Rule" id="MF_00521"/>
    </source>
</evidence>
<dbReference type="GO" id="GO:0005524">
    <property type="term" value="F:ATP binding"/>
    <property type="evidence" value="ECO:0007669"/>
    <property type="project" value="UniProtKB-UniRule"/>
</dbReference>
<evidence type="ECO:0000256" key="9">
    <source>
        <dbReference type="ARBA" id="ARBA00022777"/>
    </source>
</evidence>
<evidence type="ECO:0000256" key="11">
    <source>
        <dbReference type="ARBA" id="ARBA00022985"/>
    </source>
</evidence>
<accession>A0A091B7G1</accession>
<name>A0A091B7G1_9GAMM</name>
<evidence type="ECO:0000256" key="7">
    <source>
        <dbReference type="ARBA" id="ARBA00022679"/>
    </source>
</evidence>
<dbReference type="Proteomes" id="UP000029393">
    <property type="component" value="Unassembled WGS sequence"/>
</dbReference>
<keyword evidence="12 15" id="KW-0472">Membrane</keyword>
<feature type="active site" evidence="15">
    <location>
        <position position="176"/>
    </location>
</feature>
<dbReference type="eggNOG" id="COG3642">
    <property type="taxonomic scope" value="Bacteria"/>
</dbReference>
<keyword evidence="8 15" id="KW-0547">Nucleotide-binding</keyword>
<evidence type="ECO:0000256" key="3">
    <source>
        <dbReference type="ARBA" id="ARBA00010327"/>
    </source>
</evidence>
<evidence type="ECO:0000256" key="12">
    <source>
        <dbReference type="ARBA" id="ARBA00023136"/>
    </source>
</evidence>
<protein>
    <recommendedName>
        <fullName evidence="13 15">3-deoxy-D-manno-octulosonic acid kinase</fullName>
        <shortName evidence="15">Kdo kinase</shortName>
        <ecNumber evidence="4 15">2.7.1.166</ecNumber>
    </recommendedName>
</protein>
<dbReference type="HAMAP" id="MF_00521">
    <property type="entry name" value="KDO_kinase"/>
    <property type="match status" value="1"/>
</dbReference>
<keyword evidence="5 15" id="KW-1003">Cell membrane</keyword>
<dbReference type="InterPro" id="IPR011009">
    <property type="entry name" value="Kinase-like_dom_sf"/>
</dbReference>
<dbReference type="OrthoDB" id="6854449at2"/>
<dbReference type="NCBIfam" id="NF002475">
    <property type="entry name" value="PRK01723.1"/>
    <property type="match status" value="1"/>
</dbReference>
<comment type="function">
    <text evidence="15">Catalyzes the ATP-dependent phosphorylation of the 3-deoxy-D-manno-octulosonic acid (Kdo) residue in Kdo-lipid IV(A) at the 4-OH position.</text>
</comment>
<dbReference type="Gene3D" id="1.10.510.10">
    <property type="entry name" value="Transferase(Phosphotransferase) domain 1"/>
    <property type="match status" value="1"/>
</dbReference>
<evidence type="ECO:0000256" key="4">
    <source>
        <dbReference type="ARBA" id="ARBA00011988"/>
    </source>
</evidence>
<comment type="similarity">
    <text evidence="3 15">Belongs to the protein kinase superfamily. KdkA/RfaP family.</text>
</comment>
<dbReference type="STRING" id="1384056.N787_07975"/>
<dbReference type="InterPro" id="IPR022826">
    <property type="entry name" value="KDO_kinase"/>
</dbReference>